<feature type="non-terminal residue" evidence="2">
    <location>
        <position position="1"/>
    </location>
</feature>
<organism evidence="2 3">
    <name type="scientific">Linnemannia gamsii</name>
    <dbReference type="NCBI Taxonomy" id="64522"/>
    <lineage>
        <taxon>Eukaryota</taxon>
        <taxon>Fungi</taxon>
        <taxon>Fungi incertae sedis</taxon>
        <taxon>Mucoromycota</taxon>
        <taxon>Mortierellomycotina</taxon>
        <taxon>Mortierellomycetes</taxon>
        <taxon>Mortierellales</taxon>
        <taxon>Mortierellaceae</taxon>
        <taxon>Linnemannia</taxon>
    </lineage>
</organism>
<name>A0A9P6QKE8_9FUNG</name>
<feature type="non-terminal residue" evidence="2">
    <location>
        <position position="296"/>
    </location>
</feature>
<evidence type="ECO:0000313" key="3">
    <source>
        <dbReference type="Proteomes" id="UP000823405"/>
    </source>
</evidence>
<keyword evidence="3" id="KW-1185">Reference proteome</keyword>
<gene>
    <name evidence="2" type="ORF">BGZ97_010370</name>
</gene>
<protein>
    <submittedName>
        <fullName evidence="2">Uncharacterized protein</fullName>
    </submittedName>
</protein>
<evidence type="ECO:0000313" key="2">
    <source>
        <dbReference type="EMBL" id="KAG0275153.1"/>
    </source>
</evidence>
<reference evidence="2" key="1">
    <citation type="journal article" date="2020" name="Fungal Divers.">
        <title>Resolving the Mortierellaceae phylogeny through synthesis of multi-gene phylogenetics and phylogenomics.</title>
        <authorList>
            <person name="Vandepol N."/>
            <person name="Liber J."/>
            <person name="Desiro A."/>
            <person name="Na H."/>
            <person name="Kennedy M."/>
            <person name="Barry K."/>
            <person name="Grigoriev I.V."/>
            <person name="Miller A.N."/>
            <person name="O'Donnell K."/>
            <person name="Stajich J.E."/>
            <person name="Bonito G."/>
        </authorList>
    </citation>
    <scope>NUCLEOTIDE SEQUENCE</scope>
    <source>
        <strain evidence="2">NVP60</strain>
    </source>
</reference>
<dbReference type="AlphaFoldDB" id="A0A9P6QKE8"/>
<dbReference type="Proteomes" id="UP000823405">
    <property type="component" value="Unassembled WGS sequence"/>
</dbReference>
<proteinExistence type="predicted"/>
<comment type="caution">
    <text evidence="2">The sequence shown here is derived from an EMBL/GenBank/DDBJ whole genome shotgun (WGS) entry which is preliminary data.</text>
</comment>
<accession>A0A9P6QKE8</accession>
<evidence type="ECO:0000256" key="1">
    <source>
        <dbReference type="SAM" id="MobiDB-lite"/>
    </source>
</evidence>
<dbReference type="EMBL" id="JAAAIN010005309">
    <property type="protein sequence ID" value="KAG0275153.1"/>
    <property type="molecule type" value="Genomic_DNA"/>
</dbReference>
<feature type="region of interest" description="Disordered" evidence="1">
    <location>
        <begin position="18"/>
        <end position="38"/>
    </location>
</feature>
<feature type="region of interest" description="Disordered" evidence="1">
    <location>
        <begin position="235"/>
        <end position="269"/>
    </location>
</feature>
<dbReference type="OrthoDB" id="2397486at2759"/>
<sequence length="296" mass="33752">FPALKSFYVTLPPRVYGNVSHGDEEDTAEESLPVDGPPKMYPERYRLRRFCVSGAATTTLWVLKRLIVTCPDLRVFNVKGISITLSSEEDQSDEGEAIREVEEHTARQGLIDLAAKHCPDLEWYSFHRHGRDTDEKHLGHVARTLPDQSKQSMTFVGTTFDKFDALAFRDFLSKLTVLEIESSRYEPMTSDTLNKILCLTPNLMHLDGPQAYLDTKSLWTPPEPVKPKRVFATAGDRKRYERKERRRSRQQATSHYRSRAPAVANGTPTIDPSTPVIWNVYRLKTLNMNLTPESSV</sequence>